<protein>
    <submittedName>
        <fullName evidence="7">Sugar phosphate nucleotidyltransferase</fullName>
    </submittedName>
</protein>
<reference evidence="7 8" key="1">
    <citation type="submission" date="2022-09" db="EMBL/GenBank/DDBJ databases">
        <title>Complete genome sequence of Janibacter terrae strain COS04-44, PCL-degrading bacteria isolated from oil spilled coast.</title>
        <authorList>
            <person name="Park H."/>
            <person name="Kim J.Y."/>
            <person name="An S.H."/>
            <person name="Lee C.M."/>
            <person name="Weon H.-Y."/>
        </authorList>
    </citation>
    <scope>NUCLEOTIDE SEQUENCE [LARGE SCALE GENOMIC DNA]</scope>
    <source>
        <strain evidence="7 8">COS04-44</strain>
    </source>
</reference>
<dbReference type="Pfam" id="PF00483">
    <property type="entry name" value="NTP_transferase"/>
    <property type="match status" value="1"/>
</dbReference>
<dbReference type="Gene3D" id="3.90.550.10">
    <property type="entry name" value="Spore Coat Polysaccharide Biosynthesis Protein SpsA, Chain A"/>
    <property type="match status" value="1"/>
</dbReference>
<keyword evidence="3" id="KW-0548">Nucleotidyltransferase</keyword>
<organism evidence="7 8">
    <name type="scientific">Janibacter terrae</name>
    <dbReference type="NCBI Taxonomy" id="103817"/>
    <lineage>
        <taxon>Bacteria</taxon>
        <taxon>Bacillati</taxon>
        <taxon>Actinomycetota</taxon>
        <taxon>Actinomycetes</taxon>
        <taxon>Micrococcales</taxon>
        <taxon>Intrasporangiaceae</taxon>
        <taxon>Janibacter</taxon>
    </lineage>
</organism>
<feature type="domain" description="Nucleotidyl transferase" evidence="5">
    <location>
        <begin position="8"/>
        <end position="257"/>
    </location>
</feature>
<evidence type="ECO:0000256" key="1">
    <source>
        <dbReference type="ARBA" id="ARBA00010443"/>
    </source>
</evidence>
<evidence type="ECO:0000256" key="4">
    <source>
        <dbReference type="ARBA" id="ARBA00023056"/>
    </source>
</evidence>
<comment type="similarity">
    <text evidence="1">Belongs to the bacterial/plant glucose-1-phosphate adenylyltransferase family.</text>
</comment>
<name>A0ABZ2FDL1_9MICO</name>
<dbReference type="SUPFAM" id="SSF53448">
    <property type="entry name" value="Nucleotide-diphospho-sugar transferases"/>
    <property type="match status" value="1"/>
</dbReference>
<evidence type="ECO:0000256" key="3">
    <source>
        <dbReference type="ARBA" id="ARBA00022695"/>
    </source>
</evidence>
<dbReference type="InterPro" id="IPR011004">
    <property type="entry name" value="Trimer_LpxA-like_sf"/>
</dbReference>
<evidence type="ECO:0000313" key="7">
    <source>
        <dbReference type="EMBL" id="WWF04459.1"/>
    </source>
</evidence>
<dbReference type="InterPro" id="IPR011831">
    <property type="entry name" value="ADP-Glc_PPase"/>
</dbReference>
<proteinExistence type="inferred from homology"/>
<keyword evidence="4" id="KW-0320">Glycogen biosynthesis</keyword>
<sequence>MQGPRVLAVILAGGKGSRLGALTEHRVKPALRFAGTYRLIDVALSNLANSGITDVWIVEQYLPHSLNEHLANGRPWDLDRNRGGLQILAPFSGATGEGFAEGNSDSLWRHRRRIAASGADVVLVLSADHLYTADLRAVVDEHVATGADLTVVTTRTAGDASQHAVVESDDDGEVTGFDYKPDEPSTDVVATEIFCFTTDELTGALERLHDELGGLGDYGEDLVPWFVEHRSTRAVAFEGYWTDMGTLASYWRAHMELVDGTGVELDDPDRPIHSAQPQLVPARVAATGQAVESLLSPGCRVAGTVRHSVIGPEVVVEEGAEVLDCVLLDRVHVTSGVRLTGCVVDVGARLEGADLGDASSVTLVDADASVGAVEDRP</sequence>
<evidence type="ECO:0000313" key="8">
    <source>
        <dbReference type="Proteomes" id="UP001381003"/>
    </source>
</evidence>
<dbReference type="RefSeq" id="WP_345913759.1">
    <property type="nucleotide sequence ID" value="NZ_CP144167.1"/>
</dbReference>
<dbReference type="InterPro" id="IPR056818">
    <property type="entry name" value="GlmU/GlgC-like_hexapep"/>
</dbReference>
<dbReference type="Proteomes" id="UP001381003">
    <property type="component" value="Chromosome"/>
</dbReference>
<keyword evidence="8" id="KW-1185">Reference proteome</keyword>
<dbReference type="Pfam" id="PF24894">
    <property type="entry name" value="Hexapep_GlmU"/>
    <property type="match status" value="1"/>
</dbReference>
<dbReference type="CDD" id="cd02508">
    <property type="entry name" value="ADP_Glucose_PP"/>
    <property type="match status" value="1"/>
</dbReference>
<feature type="domain" description="Glucose-1-phosphate adenylyltransferase/Bifunctional protein GlmU-like C-terminal hexapeptide" evidence="6">
    <location>
        <begin position="281"/>
        <end position="350"/>
    </location>
</feature>
<dbReference type="PANTHER" id="PTHR43523:SF2">
    <property type="entry name" value="GLUCOSE-1-PHOSPHATE ADENYLYLTRANSFERASE"/>
    <property type="match status" value="1"/>
</dbReference>
<evidence type="ECO:0000259" key="6">
    <source>
        <dbReference type="Pfam" id="PF24894"/>
    </source>
</evidence>
<gene>
    <name evidence="7" type="ORF">N5P18_12260</name>
</gene>
<dbReference type="InterPro" id="IPR005835">
    <property type="entry name" value="NTP_transferase_dom"/>
</dbReference>
<dbReference type="PANTHER" id="PTHR43523">
    <property type="entry name" value="GLUCOSE-1-PHOSPHATE ADENYLYLTRANSFERASE-RELATED"/>
    <property type="match status" value="1"/>
</dbReference>
<dbReference type="SUPFAM" id="SSF51161">
    <property type="entry name" value="Trimeric LpxA-like enzymes"/>
    <property type="match status" value="1"/>
</dbReference>
<evidence type="ECO:0000256" key="2">
    <source>
        <dbReference type="ARBA" id="ARBA00022679"/>
    </source>
</evidence>
<keyword evidence="2" id="KW-0808">Transferase</keyword>
<evidence type="ECO:0000259" key="5">
    <source>
        <dbReference type="Pfam" id="PF00483"/>
    </source>
</evidence>
<dbReference type="EMBL" id="CP104874">
    <property type="protein sequence ID" value="WWF04459.1"/>
    <property type="molecule type" value="Genomic_DNA"/>
</dbReference>
<dbReference type="InterPro" id="IPR029044">
    <property type="entry name" value="Nucleotide-diphossugar_trans"/>
</dbReference>
<dbReference type="Gene3D" id="2.160.10.10">
    <property type="entry name" value="Hexapeptide repeat proteins"/>
    <property type="match status" value="1"/>
</dbReference>
<accession>A0ABZ2FDL1</accession>